<comment type="similarity">
    <text evidence="2">Belongs to the DoxX family.</text>
</comment>
<feature type="transmembrane region" description="Helical" evidence="8">
    <location>
        <begin position="105"/>
        <end position="126"/>
    </location>
</feature>
<evidence type="ECO:0000256" key="5">
    <source>
        <dbReference type="ARBA" id="ARBA00022989"/>
    </source>
</evidence>
<evidence type="ECO:0000256" key="8">
    <source>
        <dbReference type="SAM" id="Phobius"/>
    </source>
</evidence>
<comment type="caution">
    <text evidence="9">The sequence shown here is derived from an EMBL/GenBank/DDBJ whole genome shotgun (WGS) entry which is preliminary data.</text>
</comment>
<dbReference type="InterPro" id="IPR032808">
    <property type="entry name" value="DoxX"/>
</dbReference>
<feature type="compositionally biased region" description="Basic and acidic residues" evidence="7">
    <location>
        <begin position="184"/>
        <end position="203"/>
    </location>
</feature>
<dbReference type="PANTHER" id="PTHR33452:SF1">
    <property type="entry name" value="INNER MEMBRANE PROTEIN YPHA-RELATED"/>
    <property type="match status" value="1"/>
</dbReference>
<evidence type="ECO:0000313" key="10">
    <source>
        <dbReference type="Proteomes" id="UP001595851"/>
    </source>
</evidence>
<evidence type="ECO:0000313" key="9">
    <source>
        <dbReference type="EMBL" id="MFC4011840.1"/>
    </source>
</evidence>
<feature type="transmembrane region" description="Helical" evidence="8">
    <location>
        <begin position="52"/>
        <end position="72"/>
    </location>
</feature>
<reference evidence="10" key="1">
    <citation type="journal article" date="2019" name="Int. J. Syst. Evol. Microbiol.">
        <title>The Global Catalogue of Microorganisms (GCM) 10K type strain sequencing project: providing services to taxonomists for standard genome sequencing and annotation.</title>
        <authorList>
            <consortium name="The Broad Institute Genomics Platform"/>
            <consortium name="The Broad Institute Genome Sequencing Center for Infectious Disease"/>
            <person name="Wu L."/>
            <person name="Ma J."/>
        </authorList>
    </citation>
    <scope>NUCLEOTIDE SEQUENCE [LARGE SCALE GENOMIC DNA]</scope>
    <source>
        <strain evidence="10">TBRC 1276</strain>
    </source>
</reference>
<dbReference type="Pfam" id="PF07681">
    <property type="entry name" value="DoxX"/>
    <property type="match status" value="1"/>
</dbReference>
<feature type="region of interest" description="Disordered" evidence="7">
    <location>
        <begin position="144"/>
        <end position="210"/>
    </location>
</feature>
<gene>
    <name evidence="9" type="ORF">ACFOY2_31735</name>
</gene>
<dbReference type="Proteomes" id="UP001595851">
    <property type="component" value="Unassembled WGS sequence"/>
</dbReference>
<keyword evidence="3" id="KW-1003">Cell membrane</keyword>
<evidence type="ECO:0000256" key="4">
    <source>
        <dbReference type="ARBA" id="ARBA00022692"/>
    </source>
</evidence>
<evidence type="ECO:0000256" key="2">
    <source>
        <dbReference type="ARBA" id="ARBA00006679"/>
    </source>
</evidence>
<name>A0ABV8GD06_9ACTN</name>
<dbReference type="InterPro" id="IPR051907">
    <property type="entry name" value="DoxX-like_oxidoreductase"/>
</dbReference>
<organism evidence="9 10">
    <name type="scientific">Nonomuraea purpurea</name>
    <dbReference type="NCBI Taxonomy" id="1849276"/>
    <lineage>
        <taxon>Bacteria</taxon>
        <taxon>Bacillati</taxon>
        <taxon>Actinomycetota</taxon>
        <taxon>Actinomycetes</taxon>
        <taxon>Streptosporangiales</taxon>
        <taxon>Streptosporangiaceae</taxon>
        <taxon>Nonomuraea</taxon>
    </lineage>
</organism>
<dbReference type="PANTHER" id="PTHR33452">
    <property type="entry name" value="OXIDOREDUCTASE CATD-RELATED"/>
    <property type="match status" value="1"/>
</dbReference>
<accession>A0ABV8GD06</accession>
<keyword evidence="6 8" id="KW-0472">Membrane</keyword>
<keyword evidence="10" id="KW-1185">Reference proteome</keyword>
<keyword evidence="4 8" id="KW-0812">Transmembrane</keyword>
<evidence type="ECO:0000256" key="7">
    <source>
        <dbReference type="SAM" id="MobiDB-lite"/>
    </source>
</evidence>
<keyword evidence="5 8" id="KW-1133">Transmembrane helix</keyword>
<evidence type="ECO:0000256" key="3">
    <source>
        <dbReference type="ARBA" id="ARBA00022475"/>
    </source>
</evidence>
<protein>
    <submittedName>
        <fullName evidence="9">DoxX family protein</fullName>
    </submittedName>
</protein>
<evidence type="ECO:0000256" key="1">
    <source>
        <dbReference type="ARBA" id="ARBA00004651"/>
    </source>
</evidence>
<proteinExistence type="inferred from homology"/>
<feature type="transmembrane region" description="Helical" evidence="8">
    <location>
        <begin position="5"/>
        <end position="26"/>
    </location>
</feature>
<dbReference type="RefSeq" id="WP_379531774.1">
    <property type="nucleotide sequence ID" value="NZ_JBHSBI010000018.1"/>
</dbReference>
<dbReference type="EMBL" id="JBHSBI010000018">
    <property type="protein sequence ID" value="MFC4011840.1"/>
    <property type="molecule type" value="Genomic_DNA"/>
</dbReference>
<feature type="transmembrane region" description="Helical" evidence="8">
    <location>
        <begin position="79"/>
        <end position="99"/>
    </location>
</feature>
<evidence type="ECO:0000256" key="6">
    <source>
        <dbReference type="ARBA" id="ARBA00023136"/>
    </source>
</evidence>
<comment type="subcellular location">
    <subcellularLocation>
        <location evidence="1">Cell membrane</location>
        <topology evidence="1">Multi-pass membrane protein</topology>
    </subcellularLocation>
</comment>
<sequence>MKRVLFDIAALIARVVTGVIFLAHGLEKWQGGLGPTSRGFTDMGIPVPELSAVYATIVETVGGLFLIIGLLVRLMGVLLLINMLGAIAFVHASQGVLAGNDGWELPGALGALGLMFAALGGGRIGLDGIIGALFRRHSERHAAEAELAAHASRNGNFATGPTRPQDPPGASKQPKQQAPPRSSRLNDDDMRDIDALVADEPHQHPKPPNR</sequence>